<sequence>MRKKDIELILRKYLKKTGRQRTLDTLNKDDCKIPTKKDIEKKSAPKLSFTIQKAPERKIDIEVVPKRKKKRKSETEAVNFFSENIMKIPDTFKNLATTIGLPEAHLDFFYKHRDRFHWEVKKDRKIYCTGKRGMCNFNTIVAPKCLFDHMVIEHFHRELKCKENNCFYVGYSETNMKMHAAQFHGIAKFGSLRNNGFPCTYLPCDYAGTSYADLQKHQAVHENKLHRCEFCTYSSPAPKNLDFHMLSHFRILNFECHLCPSKFSRQLDLSRHQKCHTNENFECNYCHDAFEKRHLLQKHLSSCETRLNYVKNR</sequence>
<keyword evidence="4" id="KW-0862">Zinc</keyword>
<dbReference type="Proteomes" id="UP000001307">
    <property type="component" value="Unassembled WGS sequence"/>
</dbReference>
<keyword evidence="8" id="KW-1185">Reference proteome</keyword>
<organism evidence="7">
    <name type="scientific">Oikopleura dioica</name>
    <name type="common">Tunicate</name>
    <dbReference type="NCBI Taxonomy" id="34765"/>
    <lineage>
        <taxon>Eukaryota</taxon>
        <taxon>Metazoa</taxon>
        <taxon>Chordata</taxon>
        <taxon>Tunicata</taxon>
        <taxon>Appendicularia</taxon>
        <taxon>Copelata</taxon>
        <taxon>Oikopleuridae</taxon>
        <taxon>Oikopleura</taxon>
    </lineage>
</organism>
<dbReference type="GO" id="GO:0008270">
    <property type="term" value="F:zinc ion binding"/>
    <property type="evidence" value="ECO:0007669"/>
    <property type="project" value="UniProtKB-KW"/>
</dbReference>
<proteinExistence type="predicted"/>
<name>E4XZL8_OIKDI</name>
<keyword evidence="2" id="KW-0677">Repeat</keyword>
<accession>E4XZL8</accession>
<dbReference type="PANTHER" id="PTHR24379">
    <property type="entry name" value="KRAB AND ZINC FINGER DOMAIN-CONTAINING"/>
    <property type="match status" value="1"/>
</dbReference>
<dbReference type="SUPFAM" id="SSF57667">
    <property type="entry name" value="beta-beta-alpha zinc fingers"/>
    <property type="match status" value="1"/>
</dbReference>
<evidence type="ECO:0000256" key="1">
    <source>
        <dbReference type="ARBA" id="ARBA00022723"/>
    </source>
</evidence>
<dbReference type="PROSITE" id="PS00028">
    <property type="entry name" value="ZINC_FINGER_C2H2_1"/>
    <property type="match status" value="1"/>
</dbReference>
<evidence type="ECO:0000313" key="8">
    <source>
        <dbReference type="Proteomes" id="UP000001307"/>
    </source>
</evidence>
<reference evidence="7" key="1">
    <citation type="journal article" date="2010" name="Science">
        <title>Plasticity of animal genome architecture unmasked by rapid evolution of a pelagic tunicate.</title>
        <authorList>
            <person name="Denoeud F."/>
            <person name="Henriet S."/>
            <person name="Mungpakdee S."/>
            <person name="Aury J.M."/>
            <person name="Da Silva C."/>
            <person name="Brinkmann H."/>
            <person name="Mikhaleva J."/>
            <person name="Olsen L.C."/>
            <person name="Jubin C."/>
            <person name="Canestro C."/>
            <person name="Bouquet J.M."/>
            <person name="Danks G."/>
            <person name="Poulain J."/>
            <person name="Campsteijn C."/>
            <person name="Adamski M."/>
            <person name="Cross I."/>
            <person name="Yadetie F."/>
            <person name="Muffato M."/>
            <person name="Louis A."/>
            <person name="Butcher S."/>
            <person name="Tsagkogeorga G."/>
            <person name="Konrad A."/>
            <person name="Singh S."/>
            <person name="Jensen M.F."/>
            <person name="Cong E.H."/>
            <person name="Eikeseth-Otteraa H."/>
            <person name="Noel B."/>
            <person name="Anthouard V."/>
            <person name="Porcel B.M."/>
            <person name="Kachouri-Lafond R."/>
            <person name="Nishino A."/>
            <person name="Ugolini M."/>
            <person name="Chourrout P."/>
            <person name="Nishida H."/>
            <person name="Aasland R."/>
            <person name="Huzurbazar S."/>
            <person name="Westhof E."/>
            <person name="Delsuc F."/>
            <person name="Lehrach H."/>
            <person name="Reinhardt R."/>
            <person name="Weissenbach J."/>
            <person name="Roy S.W."/>
            <person name="Artiguenave F."/>
            <person name="Postlethwait J.H."/>
            <person name="Manak J.R."/>
            <person name="Thompson E.M."/>
            <person name="Jaillon O."/>
            <person name="Du Pasquier L."/>
            <person name="Boudinot P."/>
            <person name="Liberles D.A."/>
            <person name="Volff J.N."/>
            <person name="Philippe H."/>
            <person name="Lenhard B."/>
            <person name="Roest Crollius H."/>
            <person name="Wincker P."/>
            <person name="Chourrout D."/>
        </authorList>
    </citation>
    <scope>NUCLEOTIDE SEQUENCE [LARGE SCALE GENOMIC DNA]</scope>
</reference>
<evidence type="ECO:0000313" key="7">
    <source>
        <dbReference type="EMBL" id="CBY15080.1"/>
    </source>
</evidence>
<dbReference type="InParanoid" id="E4XZL8"/>
<evidence type="ECO:0000256" key="4">
    <source>
        <dbReference type="ARBA" id="ARBA00022833"/>
    </source>
</evidence>
<dbReference type="InterPro" id="IPR036236">
    <property type="entry name" value="Znf_C2H2_sf"/>
</dbReference>
<dbReference type="SMART" id="SM00355">
    <property type="entry name" value="ZnF_C2H2"/>
    <property type="match status" value="5"/>
</dbReference>
<dbReference type="PANTHER" id="PTHR24379:SF121">
    <property type="entry name" value="C2H2-TYPE DOMAIN-CONTAINING PROTEIN"/>
    <property type="match status" value="1"/>
</dbReference>
<dbReference type="EMBL" id="FN653417">
    <property type="protein sequence ID" value="CBY15080.1"/>
    <property type="molecule type" value="Genomic_DNA"/>
</dbReference>
<dbReference type="PROSITE" id="PS50157">
    <property type="entry name" value="ZINC_FINGER_C2H2_2"/>
    <property type="match status" value="1"/>
</dbReference>
<dbReference type="OrthoDB" id="3533395at2759"/>
<keyword evidence="3 5" id="KW-0863">Zinc-finger</keyword>
<keyword evidence="1" id="KW-0479">Metal-binding</keyword>
<dbReference type="Gene3D" id="3.30.160.60">
    <property type="entry name" value="Classic Zinc Finger"/>
    <property type="match status" value="2"/>
</dbReference>
<evidence type="ECO:0000256" key="5">
    <source>
        <dbReference type="PROSITE-ProRule" id="PRU00042"/>
    </source>
</evidence>
<protein>
    <recommendedName>
        <fullName evidence="6">C2H2-type domain-containing protein</fullName>
    </recommendedName>
</protein>
<feature type="domain" description="C2H2-type" evidence="6">
    <location>
        <begin position="254"/>
        <end position="281"/>
    </location>
</feature>
<evidence type="ECO:0000256" key="2">
    <source>
        <dbReference type="ARBA" id="ARBA00022737"/>
    </source>
</evidence>
<evidence type="ECO:0000259" key="6">
    <source>
        <dbReference type="PROSITE" id="PS50157"/>
    </source>
</evidence>
<evidence type="ECO:0000256" key="3">
    <source>
        <dbReference type="ARBA" id="ARBA00022771"/>
    </source>
</evidence>
<dbReference type="InterPro" id="IPR013087">
    <property type="entry name" value="Znf_C2H2_type"/>
</dbReference>
<gene>
    <name evidence="7" type="ORF">GSOID_T00011969001</name>
</gene>
<dbReference type="AlphaFoldDB" id="E4XZL8"/>